<organism evidence="1 2">
    <name type="scientific">Sphingomonas aerolata</name>
    <dbReference type="NCBI Taxonomy" id="185951"/>
    <lineage>
        <taxon>Bacteria</taxon>
        <taxon>Pseudomonadati</taxon>
        <taxon>Pseudomonadota</taxon>
        <taxon>Alphaproteobacteria</taxon>
        <taxon>Sphingomonadales</taxon>
        <taxon>Sphingomonadaceae</taxon>
        <taxon>Sphingomonas</taxon>
    </lineage>
</organism>
<evidence type="ECO:0000313" key="1">
    <source>
        <dbReference type="EMBL" id="PTM45491.1"/>
    </source>
</evidence>
<name>A0A2T4YPR7_9SPHN</name>
<sequence length="261" mass="29101">MLRFPQISRVFAEPLARKLIVQSSDDAPYPIALCFEVCIGRHVRLRYIAGKRRSRQTLENGLRKVKPLSARRQAESQTRRTDLSSVIPRRKVITGFALRSNGTAPAVRLQRPCTYGWVVSSGNGLSRLDTSLRDPIDDVFVRQCHDCQMSNDDHLVDEPPPFAGDRRLAVRARICLAVLLITPGGEIYAASLTNISSLGFRIRADYGVTVGRFLSLDVPELARYSGWVAWSQEGEFGLAVANPIPQEVIEHILLIAEKDGH</sequence>
<proteinExistence type="predicted"/>
<evidence type="ECO:0000313" key="2">
    <source>
        <dbReference type="Proteomes" id="UP000240996"/>
    </source>
</evidence>
<dbReference type="SUPFAM" id="SSF141371">
    <property type="entry name" value="PilZ domain-like"/>
    <property type="match status" value="1"/>
</dbReference>
<comment type="caution">
    <text evidence="1">The sequence shown here is derived from an EMBL/GenBank/DDBJ whole genome shotgun (WGS) entry which is preliminary data.</text>
</comment>
<gene>
    <name evidence="1" type="ORF">C8J24_1708</name>
</gene>
<keyword evidence="2" id="KW-1185">Reference proteome</keyword>
<protein>
    <recommendedName>
        <fullName evidence="3">PilZ domain-containing protein</fullName>
    </recommendedName>
</protein>
<dbReference type="AlphaFoldDB" id="A0A2T4YPR7"/>
<evidence type="ECO:0008006" key="3">
    <source>
        <dbReference type="Google" id="ProtNLM"/>
    </source>
</evidence>
<accession>A0A2T4YPR7</accession>
<dbReference type="EMBL" id="PZZN01000002">
    <property type="protein sequence ID" value="PTM45491.1"/>
    <property type="molecule type" value="Genomic_DNA"/>
</dbReference>
<dbReference type="Proteomes" id="UP000240996">
    <property type="component" value="Unassembled WGS sequence"/>
</dbReference>
<reference evidence="1 2" key="1">
    <citation type="submission" date="2018-04" db="EMBL/GenBank/DDBJ databases">
        <title>Genomic Encyclopedia of Type Strains, Phase III (KMG-III): the genomes of soil and plant-associated and newly described type strains.</title>
        <authorList>
            <person name="Whitman W."/>
        </authorList>
    </citation>
    <scope>NUCLEOTIDE SEQUENCE [LARGE SCALE GENOMIC DNA]</scope>
    <source>
        <strain evidence="1 2">NW12</strain>
    </source>
</reference>